<dbReference type="AlphaFoldDB" id="A0A229R858"/>
<dbReference type="InterPro" id="IPR036457">
    <property type="entry name" value="PPM-type-like_dom_sf"/>
</dbReference>
<dbReference type="RefSeq" id="WP_093939425.1">
    <property type="nucleotide sequence ID" value="NZ_NMQT01000255.1"/>
</dbReference>
<dbReference type="EMBL" id="NMQT01000255">
    <property type="protein sequence ID" value="OXM42775.1"/>
    <property type="molecule type" value="Genomic_DNA"/>
</dbReference>
<dbReference type="PROSITE" id="PS51746">
    <property type="entry name" value="PPM_2"/>
    <property type="match status" value="1"/>
</dbReference>
<dbReference type="SMART" id="SM00331">
    <property type="entry name" value="PP2C_SIG"/>
    <property type="match status" value="1"/>
</dbReference>
<reference evidence="2 3" key="1">
    <citation type="submission" date="2017-07" db="EMBL/GenBank/DDBJ databases">
        <title>Amycolatopsis thailandensis Genome sequencing and assembly.</title>
        <authorList>
            <person name="Kaur N."/>
            <person name="Mayilraj S."/>
        </authorList>
    </citation>
    <scope>NUCLEOTIDE SEQUENCE [LARGE SCALE GENOMIC DNA]</scope>
    <source>
        <strain evidence="2 3">JCM 16380</strain>
    </source>
</reference>
<keyword evidence="3" id="KW-1185">Reference proteome</keyword>
<accession>A0A229R858</accession>
<proteinExistence type="predicted"/>
<sequence>MLHVLRDTTGRALHKVATVQPRPDEPPRALCGLCGWSETADPPGDHTEARSLAREHLHRPAEWPVFHRGRASLTGGRRVNADHSAVLVDDACGEVTAWAVADGIGDTPEAAHAARVAASTAVRALYGSRLAPADAILAARDELTRRAPDGDAVMIVAAARAGGDGYELAWVGDCRGYELRDGHLIQLTTDHTVAEETRAWLREAYSQHEEPPGWYAHHLPRWEHIVTTTVATATTADIGRATTGDQTTRLLLTTDGVHKQVPHDTLATLVSTASSVRAGAHRIARAGIEHGGQDNATALLVDPVVVP</sequence>
<dbReference type="InterPro" id="IPR001932">
    <property type="entry name" value="PPM-type_phosphatase-like_dom"/>
</dbReference>
<organism evidence="2 3">
    <name type="scientific">Amycolatopsis thailandensis</name>
    <dbReference type="NCBI Taxonomy" id="589330"/>
    <lineage>
        <taxon>Bacteria</taxon>
        <taxon>Bacillati</taxon>
        <taxon>Actinomycetota</taxon>
        <taxon>Actinomycetes</taxon>
        <taxon>Pseudonocardiales</taxon>
        <taxon>Pseudonocardiaceae</taxon>
        <taxon>Amycolatopsis</taxon>
    </lineage>
</organism>
<dbReference type="OrthoDB" id="9801841at2"/>
<evidence type="ECO:0000313" key="3">
    <source>
        <dbReference type="Proteomes" id="UP000215223"/>
    </source>
</evidence>
<dbReference type="SMART" id="SM00332">
    <property type="entry name" value="PP2Cc"/>
    <property type="match status" value="1"/>
</dbReference>
<gene>
    <name evidence="2" type="ORF">CFP71_42055</name>
</gene>
<feature type="domain" description="PPM-type phosphatase" evidence="1">
    <location>
        <begin position="67"/>
        <end position="303"/>
    </location>
</feature>
<name>A0A229R858_9PSEU</name>
<dbReference type="Gene3D" id="3.60.40.10">
    <property type="entry name" value="PPM-type phosphatase domain"/>
    <property type="match status" value="1"/>
</dbReference>
<protein>
    <submittedName>
        <fullName evidence="2">Serine/threonine protein phosphatase</fullName>
    </submittedName>
</protein>
<dbReference type="SUPFAM" id="SSF81606">
    <property type="entry name" value="PP2C-like"/>
    <property type="match status" value="1"/>
</dbReference>
<comment type="caution">
    <text evidence="2">The sequence shown here is derived from an EMBL/GenBank/DDBJ whole genome shotgun (WGS) entry which is preliminary data.</text>
</comment>
<evidence type="ECO:0000313" key="2">
    <source>
        <dbReference type="EMBL" id="OXM42775.1"/>
    </source>
</evidence>
<evidence type="ECO:0000259" key="1">
    <source>
        <dbReference type="PROSITE" id="PS51746"/>
    </source>
</evidence>
<dbReference type="Proteomes" id="UP000215223">
    <property type="component" value="Unassembled WGS sequence"/>
</dbReference>